<dbReference type="Pfam" id="PF01607">
    <property type="entry name" value="CBM_14"/>
    <property type="match status" value="1"/>
</dbReference>
<evidence type="ECO:0000256" key="1">
    <source>
        <dbReference type="SAM" id="MobiDB-lite"/>
    </source>
</evidence>
<organism evidence="3 4">
    <name type="scientific">Leptosia nina</name>
    <dbReference type="NCBI Taxonomy" id="320188"/>
    <lineage>
        <taxon>Eukaryota</taxon>
        <taxon>Metazoa</taxon>
        <taxon>Ecdysozoa</taxon>
        <taxon>Arthropoda</taxon>
        <taxon>Hexapoda</taxon>
        <taxon>Insecta</taxon>
        <taxon>Pterygota</taxon>
        <taxon>Neoptera</taxon>
        <taxon>Endopterygota</taxon>
        <taxon>Lepidoptera</taxon>
        <taxon>Glossata</taxon>
        <taxon>Ditrysia</taxon>
        <taxon>Papilionoidea</taxon>
        <taxon>Pieridae</taxon>
        <taxon>Pierinae</taxon>
        <taxon>Leptosia</taxon>
    </lineage>
</organism>
<dbReference type="InterPro" id="IPR002557">
    <property type="entry name" value="Chitin-bd_dom"/>
</dbReference>
<accession>A0AAV1JZJ8</accession>
<dbReference type="PANTHER" id="PTHR22933:SF31">
    <property type="entry name" value="FI18007P1"/>
    <property type="match status" value="1"/>
</dbReference>
<dbReference type="EMBL" id="CAVLEF010000225">
    <property type="protein sequence ID" value="CAK1553754.1"/>
    <property type="molecule type" value="Genomic_DNA"/>
</dbReference>
<dbReference type="PROSITE" id="PS50940">
    <property type="entry name" value="CHIT_BIND_II"/>
    <property type="match status" value="1"/>
</dbReference>
<name>A0AAV1JZJ8_9NEOP</name>
<comment type="caution">
    <text evidence="3">The sequence shown here is derived from an EMBL/GenBank/DDBJ whole genome shotgun (WGS) entry which is preliminary data.</text>
</comment>
<dbReference type="GO" id="GO:0008061">
    <property type="term" value="F:chitin binding"/>
    <property type="evidence" value="ECO:0007669"/>
    <property type="project" value="InterPro"/>
</dbReference>
<dbReference type="SUPFAM" id="SSF57625">
    <property type="entry name" value="Invertebrate chitin-binding proteins"/>
    <property type="match status" value="1"/>
</dbReference>
<feature type="compositionally biased region" description="Low complexity" evidence="1">
    <location>
        <begin position="192"/>
        <end position="201"/>
    </location>
</feature>
<feature type="region of interest" description="Disordered" evidence="1">
    <location>
        <begin position="162"/>
        <end position="329"/>
    </location>
</feature>
<feature type="domain" description="Chitin-binding type-2" evidence="2">
    <location>
        <begin position="78"/>
        <end position="144"/>
    </location>
</feature>
<evidence type="ECO:0000259" key="2">
    <source>
        <dbReference type="PROSITE" id="PS50940"/>
    </source>
</evidence>
<feature type="compositionally biased region" description="Low complexity" evidence="1">
    <location>
        <begin position="247"/>
        <end position="266"/>
    </location>
</feature>
<feature type="region of interest" description="Disordered" evidence="1">
    <location>
        <begin position="506"/>
        <end position="537"/>
    </location>
</feature>
<feature type="compositionally biased region" description="Polar residues" evidence="1">
    <location>
        <begin position="449"/>
        <end position="459"/>
    </location>
</feature>
<reference evidence="3 4" key="1">
    <citation type="submission" date="2023-11" db="EMBL/GenBank/DDBJ databases">
        <authorList>
            <person name="Okamura Y."/>
        </authorList>
    </citation>
    <scope>NUCLEOTIDE SEQUENCE [LARGE SCALE GENOMIC DNA]</scope>
</reference>
<feature type="compositionally biased region" description="Polar residues" evidence="1">
    <location>
        <begin position="284"/>
        <end position="307"/>
    </location>
</feature>
<evidence type="ECO:0000313" key="4">
    <source>
        <dbReference type="Proteomes" id="UP001497472"/>
    </source>
</evidence>
<keyword evidence="4" id="KW-1185">Reference proteome</keyword>
<dbReference type="AlphaFoldDB" id="A0AAV1JZJ8"/>
<feature type="compositionally biased region" description="Low complexity" evidence="1">
    <location>
        <begin position="224"/>
        <end position="236"/>
    </location>
</feature>
<feature type="region of interest" description="Disordered" evidence="1">
    <location>
        <begin position="449"/>
        <end position="476"/>
    </location>
</feature>
<dbReference type="InterPro" id="IPR052976">
    <property type="entry name" value="Scoloptoxin-like"/>
</dbReference>
<gene>
    <name evidence="3" type="ORF">LNINA_LOCUS12722</name>
</gene>
<evidence type="ECO:0000313" key="3">
    <source>
        <dbReference type="EMBL" id="CAK1553754.1"/>
    </source>
</evidence>
<protein>
    <recommendedName>
        <fullName evidence="2">Chitin-binding type-2 domain-containing protein</fullName>
    </recommendedName>
</protein>
<sequence>MPPLFIVLHDSDRQLLADSSQQLVIVCRIYDGCGTFALRLRNPMLSAAGRSRMGTLLNLRTNVPTFTRHKPSNGGAQRFNCRGRILGAYYADAKSGCKAFHVCVRVAGGGVRDFRFFCPPGTLFHQEAQTCTDWGDDDPLACPADIYDGQFDLYKIGSGYDTKKLSPPGNREDESEFGLQRAETGDQRLSQNNAASNNGGSDLRTAHSSDFFSGQRERGRDESIPQSQPSPIPARRQSFRRASTPRSTYPTSQFTTPSPTSQPSSTVHYDAPKRKLYRKRPVYISSTAPPTTIQNSYSSSVQTNPPQSYFIPKNPPENRPAPTTTVNIPPEYKDEYVEADVAKPTDFTKIKPYNPNFNRGTPGYSTTYPTTTVDYNSARGVITSTPGYRNFNSVSYETEKNNFVSFPNAKQNYYNNPTNAPSTTTFYTTTRADPYSNLNTVAYNTNNALNSQSSNFGNSQEDDGQYRLPQGEDDGQYRPELYERETELLSGAHSLNIAASGNRLPEDQKQEKGFSHKQVGKVSTPRPFRAPTTTPSTQQPIEIYTSTARPYSEQTSRTFDYFQTYTTTSRPYDAPSAPSFNLSPLNDVAPKITTTLSPRKPDVYSPSYENIQPSSSSRPPHPHSHKRPNKEDSSYDYAYYDSDPGFSEYDQIEEFGRTKSNV</sequence>
<dbReference type="Proteomes" id="UP001497472">
    <property type="component" value="Unassembled WGS sequence"/>
</dbReference>
<dbReference type="GO" id="GO:0005576">
    <property type="term" value="C:extracellular region"/>
    <property type="evidence" value="ECO:0007669"/>
    <property type="project" value="InterPro"/>
</dbReference>
<dbReference type="InterPro" id="IPR036508">
    <property type="entry name" value="Chitin-bd_dom_sf"/>
</dbReference>
<proteinExistence type="predicted"/>
<feature type="compositionally biased region" description="Low complexity" evidence="1">
    <location>
        <begin position="523"/>
        <end position="537"/>
    </location>
</feature>
<dbReference type="PANTHER" id="PTHR22933">
    <property type="entry name" value="FI18007P1-RELATED"/>
    <property type="match status" value="1"/>
</dbReference>
<feature type="region of interest" description="Disordered" evidence="1">
    <location>
        <begin position="570"/>
        <end position="645"/>
    </location>
</feature>